<dbReference type="SUPFAM" id="SSF55785">
    <property type="entry name" value="PYP-like sensor domain (PAS domain)"/>
    <property type="match status" value="3"/>
</dbReference>
<gene>
    <name evidence="14" type="ordered locus">Cyan7425_4608</name>
</gene>
<keyword evidence="4 14" id="KW-0808">Transferase</keyword>
<dbReference type="Gene3D" id="3.30.450.40">
    <property type="match status" value="3"/>
</dbReference>
<dbReference type="SMART" id="SM00387">
    <property type="entry name" value="HATPase_c"/>
    <property type="match status" value="2"/>
</dbReference>
<dbReference type="Pfam" id="PF00512">
    <property type="entry name" value="HisKA"/>
    <property type="match status" value="2"/>
</dbReference>
<dbReference type="InterPro" id="IPR036890">
    <property type="entry name" value="HATPase_C_sf"/>
</dbReference>
<dbReference type="SMART" id="SM00388">
    <property type="entry name" value="HisKA"/>
    <property type="match status" value="2"/>
</dbReference>
<evidence type="ECO:0000256" key="8">
    <source>
        <dbReference type="SAM" id="Coils"/>
    </source>
</evidence>
<dbReference type="SMART" id="SM00448">
    <property type="entry name" value="REC"/>
    <property type="match status" value="1"/>
</dbReference>
<dbReference type="InterPro" id="IPR013655">
    <property type="entry name" value="PAS_fold_3"/>
</dbReference>
<dbReference type="InterPro" id="IPR000700">
    <property type="entry name" value="PAS-assoc_C"/>
</dbReference>
<reference evidence="14" key="1">
    <citation type="submission" date="2009-01" db="EMBL/GenBank/DDBJ databases">
        <title>Complete sequence of chromosome Cyanothece sp. PCC 7425.</title>
        <authorList>
            <consortium name="US DOE Joint Genome Institute"/>
            <person name="Lucas S."/>
            <person name="Copeland A."/>
            <person name="Lapidus A."/>
            <person name="Glavina del Rio T."/>
            <person name="Dalin E."/>
            <person name="Tice H."/>
            <person name="Bruce D."/>
            <person name="Goodwin L."/>
            <person name="Pitluck S."/>
            <person name="Sims D."/>
            <person name="Meineke L."/>
            <person name="Brettin T."/>
            <person name="Detter J.C."/>
            <person name="Han C."/>
            <person name="Larimer F."/>
            <person name="Land M."/>
            <person name="Hauser L."/>
            <person name="Kyrpides N."/>
            <person name="Ovchinnikova G."/>
            <person name="Liberton M."/>
            <person name="Stoeckel J."/>
            <person name="Banerjee A."/>
            <person name="Singh A."/>
            <person name="Page L."/>
            <person name="Sato H."/>
            <person name="Zhao L."/>
            <person name="Sherman L."/>
            <person name="Pakrasi H."/>
            <person name="Richardson P."/>
        </authorList>
    </citation>
    <scope>NUCLEOTIDE SEQUENCE</scope>
    <source>
        <strain evidence="14">PCC 7425</strain>
    </source>
</reference>
<evidence type="ECO:0000259" key="11">
    <source>
        <dbReference type="PROSITE" id="PS50110"/>
    </source>
</evidence>
<feature type="coiled-coil region" evidence="8">
    <location>
        <begin position="913"/>
        <end position="955"/>
    </location>
</feature>
<protein>
    <recommendedName>
        <fullName evidence="2">histidine kinase</fullName>
        <ecNumber evidence="2">2.7.13.3</ecNumber>
    </recommendedName>
</protein>
<dbReference type="Pfam" id="PF02518">
    <property type="entry name" value="HATPase_c"/>
    <property type="match status" value="2"/>
</dbReference>
<dbReference type="Gene3D" id="3.40.50.2300">
    <property type="match status" value="1"/>
</dbReference>
<dbReference type="OrthoDB" id="9813151at2"/>
<dbReference type="STRING" id="395961.Cyan7425_4608"/>
<feature type="domain" description="Response regulatory" evidence="11">
    <location>
        <begin position="1251"/>
        <end position="1366"/>
    </location>
</feature>
<dbReference type="SUPFAM" id="SSF55781">
    <property type="entry name" value="GAF domain-like"/>
    <property type="match status" value="3"/>
</dbReference>
<accession>B8HKS2</accession>
<dbReference type="Gene3D" id="6.10.250.490">
    <property type="match status" value="1"/>
</dbReference>
<evidence type="ECO:0000256" key="9">
    <source>
        <dbReference type="SAM" id="MobiDB-lite"/>
    </source>
</evidence>
<dbReference type="eggNOG" id="COG2205">
    <property type="taxonomic scope" value="Bacteria"/>
</dbReference>
<evidence type="ECO:0000256" key="7">
    <source>
        <dbReference type="PROSITE-ProRule" id="PRU00169"/>
    </source>
</evidence>
<dbReference type="EC" id="2.7.13.3" evidence="2"/>
<feature type="modified residue" description="4-aspartylphosphate" evidence="7">
    <location>
        <position position="1299"/>
    </location>
</feature>
<dbReference type="FunFam" id="1.10.287.130:FF:000045">
    <property type="entry name" value="Two-component system sensor histidine kinase/response regulator"/>
    <property type="match status" value="1"/>
</dbReference>
<dbReference type="InterPro" id="IPR004358">
    <property type="entry name" value="Sig_transdc_His_kin-like_C"/>
</dbReference>
<evidence type="ECO:0000259" key="10">
    <source>
        <dbReference type="PROSITE" id="PS50109"/>
    </source>
</evidence>
<dbReference type="PRINTS" id="PR00344">
    <property type="entry name" value="BCTRLSENSOR"/>
</dbReference>
<dbReference type="InterPro" id="IPR000014">
    <property type="entry name" value="PAS"/>
</dbReference>
<feature type="domain" description="PAC" evidence="13">
    <location>
        <begin position="291"/>
        <end position="343"/>
    </location>
</feature>
<dbReference type="InterPro" id="IPR029016">
    <property type="entry name" value="GAF-like_dom_sf"/>
</dbReference>
<feature type="domain" description="PAS" evidence="12">
    <location>
        <begin position="218"/>
        <end position="288"/>
    </location>
</feature>
<proteinExistence type="predicted"/>
<dbReference type="Pfam" id="PF08447">
    <property type="entry name" value="PAS_3"/>
    <property type="match status" value="1"/>
</dbReference>
<dbReference type="SUPFAM" id="SSF47384">
    <property type="entry name" value="Homodimeric domain of signal transducing histidine kinase"/>
    <property type="match status" value="2"/>
</dbReference>
<dbReference type="Pfam" id="PF01590">
    <property type="entry name" value="GAF"/>
    <property type="match status" value="2"/>
</dbReference>
<keyword evidence="8" id="KW-0175">Coiled coil</keyword>
<dbReference type="InterPro" id="IPR003661">
    <property type="entry name" value="HisK_dim/P_dom"/>
</dbReference>
<dbReference type="PROSITE" id="PS50110">
    <property type="entry name" value="RESPONSE_REGULATORY"/>
    <property type="match status" value="1"/>
</dbReference>
<comment type="catalytic activity">
    <reaction evidence="1">
        <text>ATP + protein L-histidine = ADP + protein N-phospho-L-histidine.</text>
        <dbReference type="EC" id="2.7.13.3"/>
    </reaction>
</comment>
<dbReference type="PANTHER" id="PTHR43547">
    <property type="entry name" value="TWO-COMPONENT HISTIDINE KINASE"/>
    <property type="match status" value="1"/>
</dbReference>
<dbReference type="InterPro" id="IPR005467">
    <property type="entry name" value="His_kinase_dom"/>
</dbReference>
<dbReference type="FunFam" id="3.30.565.10:FF:000006">
    <property type="entry name" value="Sensor histidine kinase WalK"/>
    <property type="match status" value="1"/>
</dbReference>
<dbReference type="InterPro" id="IPR001789">
    <property type="entry name" value="Sig_transdc_resp-reg_receiver"/>
</dbReference>
<feature type="region of interest" description="Disordered" evidence="9">
    <location>
        <begin position="1622"/>
        <end position="1645"/>
    </location>
</feature>
<evidence type="ECO:0000259" key="13">
    <source>
        <dbReference type="PROSITE" id="PS50113"/>
    </source>
</evidence>
<evidence type="ECO:0000256" key="1">
    <source>
        <dbReference type="ARBA" id="ARBA00000085"/>
    </source>
</evidence>
<dbReference type="CDD" id="cd00082">
    <property type="entry name" value="HisKA"/>
    <property type="match status" value="2"/>
</dbReference>
<dbReference type="KEGG" id="cyn:Cyan7425_4608"/>
<name>B8HKS2_CYAP4</name>
<dbReference type="GO" id="GO:0000155">
    <property type="term" value="F:phosphorelay sensor kinase activity"/>
    <property type="evidence" value="ECO:0007669"/>
    <property type="project" value="InterPro"/>
</dbReference>
<keyword evidence="6" id="KW-0902">Two-component regulatory system</keyword>
<evidence type="ECO:0000256" key="6">
    <source>
        <dbReference type="ARBA" id="ARBA00023012"/>
    </source>
</evidence>
<dbReference type="InterPro" id="IPR036097">
    <property type="entry name" value="HisK_dim/P_sf"/>
</dbReference>
<dbReference type="InterPro" id="IPR035965">
    <property type="entry name" value="PAS-like_dom_sf"/>
</dbReference>
<keyword evidence="3 7" id="KW-0597">Phosphoprotein</keyword>
<feature type="domain" description="Histidine kinase" evidence="10">
    <location>
        <begin position="1392"/>
        <end position="1624"/>
    </location>
</feature>
<dbReference type="Gene3D" id="1.10.287.130">
    <property type="match status" value="2"/>
</dbReference>
<dbReference type="FunFam" id="3.30.450.20:FF:000099">
    <property type="entry name" value="Sensory box sensor histidine kinase"/>
    <property type="match status" value="1"/>
</dbReference>
<evidence type="ECO:0000256" key="4">
    <source>
        <dbReference type="ARBA" id="ARBA00022679"/>
    </source>
</evidence>
<evidence type="ECO:0000313" key="14">
    <source>
        <dbReference type="EMBL" id="ACL46916.1"/>
    </source>
</evidence>
<feature type="domain" description="Histidine kinase" evidence="10">
    <location>
        <begin position="959"/>
        <end position="1197"/>
    </location>
</feature>
<dbReference type="CDD" id="cd00130">
    <property type="entry name" value="PAS"/>
    <property type="match status" value="1"/>
</dbReference>
<evidence type="ECO:0000256" key="2">
    <source>
        <dbReference type="ARBA" id="ARBA00012438"/>
    </source>
</evidence>
<dbReference type="NCBIfam" id="TIGR00229">
    <property type="entry name" value="sensory_box"/>
    <property type="match status" value="3"/>
</dbReference>
<dbReference type="SUPFAM" id="SSF55874">
    <property type="entry name" value="ATPase domain of HSP90 chaperone/DNA topoisomerase II/histidine kinase"/>
    <property type="match status" value="2"/>
</dbReference>
<dbReference type="EMBL" id="CP001344">
    <property type="protein sequence ID" value="ACL46916.1"/>
    <property type="molecule type" value="Genomic_DNA"/>
</dbReference>
<dbReference type="eggNOG" id="COG2203">
    <property type="taxonomic scope" value="Bacteria"/>
</dbReference>
<dbReference type="SUPFAM" id="SSF52172">
    <property type="entry name" value="CheY-like"/>
    <property type="match status" value="1"/>
</dbReference>
<keyword evidence="5 14" id="KW-0418">Kinase</keyword>
<dbReference type="Gene3D" id="3.30.565.10">
    <property type="entry name" value="Histidine kinase-like ATPase, C-terminal domain"/>
    <property type="match status" value="2"/>
</dbReference>
<dbReference type="PANTHER" id="PTHR43547:SF2">
    <property type="entry name" value="HYBRID SIGNAL TRANSDUCTION HISTIDINE KINASE C"/>
    <property type="match status" value="1"/>
</dbReference>
<dbReference type="Pfam" id="PF00072">
    <property type="entry name" value="Response_reg"/>
    <property type="match status" value="1"/>
</dbReference>
<dbReference type="PROSITE" id="PS50109">
    <property type="entry name" value="HIS_KIN"/>
    <property type="match status" value="2"/>
</dbReference>
<feature type="coiled-coil region" evidence="8">
    <location>
        <begin position="201"/>
        <end position="228"/>
    </location>
</feature>
<dbReference type="InterPro" id="IPR003594">
    <property type="entry name" value="HATPase_dom"/>
</dbReference>
<dbReference type="SMART" id="SM00091">
    <property type="entry name" value="PAS"/>
    <property type="match status" value="2"/>
</dbReference>
<dbReference type="Pfam" id="PF13185">
    <property type="entry name" value="GAF_2"/>
    <property type="match status" value="1"/>
</dbReference>
<evidence type="ECO:0000259" key="12">
    <source>
        <dbReference type="PROSITE" id="PS50112"/>
    </source>
</evidence>
<dbReference type="SMART" id="SM00065">
    <property type="entry name" value="GAF"/>
    <property type="match status" value="3"/>
</dbReference>
<dbReference type="InterPro" id="IPR011006">
    <property type="entry name" value="CheY-like_superfamily"/>
</dbReference>
<sequence>MQHPDPGTTTLNEILITEELGRRSSRFPNWQAETQAMQRLARQMAEGSQSLIQTLVDTALDLCQAGTAGVSLLEKTPDGAEIFRWNALAGTLADHVGGSTPRHFSPCGVCLDQGVAVLLSHPEHYFTYFQEADTPIVEGLVLPLIANSHVFGTIWIMSHAEERQFDSEDVRVMTSLADFTATALLLQQHQTKELLAANAVLETEIADRKRSEDALRESEERFRTLANTAPALIWYNDAQGKNLFVNQHFLDFTGKSAEQIRGEGWHSLVHPDEAESYIADYLAAVREQRSWHNRNRIRRHDGVWRWHDNYAQPLFNADGVYLGHVGVTIDNTDVIEAEIALRESEAKYRTLFGSIDEGLAITEMIYDDQGEIVDIIYRQVNRAYERHGHVYDVVGRSIFDVIPGVEDYWLDLYKRVARTGESVREENYQQDVDRWFDVYFSRVDDNGRFVAIVFSDITDRKQREQRQAFLLKFSDTLRTEPNADAIANRALQMLIEELQLDRSYITSYYLEDNRADLNYQIGNDTVPPLPDHFVLSDFPEAFKATLKGTLVIEDDWKRQGLSEAEQRNSRNLGMRAMVAATLHKGENKPLWSMVGLSSRPRQWTPAEIALVEEVAERTWVAVERVRAEEALRKSEAEYRSLFTSIDEGFTLLEMIPGESGHPADFRIVETNPAWEQQTGLTDATGKTLLEIAPNFEQPLLDFYSDVVISGRGRRTEYYTAAVDRWYTVYASRIGGEGSRQVAAVFNDISDRKRTEEQQAFLLKFSDALRAEPDADSVANRAVRMLAEHLHLDRCWFSEVFEQQDIARIGWEYHRPDLSRTAGVYRLSDFPETMRQIATQPMVIHDVASDPDFADSEKALLAQLHIRALLVVSLRKGQHQVIWALISAVDTPRHWNESERVLLEQVSERTWAAIERARAEAALRESELQRIREQSAREEERQRAESLAELDHAKTLFFSNISHEFRTPLTLSLAPLQDALSDSSLSPVQRERLELAHRNSLRLLKLVNTLLDFSRIEAGRIEAVYEPTDLSLFTTELASVFRSAIERAGLQLIVDCPPLPEPVYVDREMWEKIVLNLLSNAFKFTFTGEITVTLRAESRVEQPASSGKVDDLTSELETSTGQVILEIRDTGTGIAAEHLPHLFERFYQVRGAQARSHEGSGIGLALVHELVQLQGGTIAASSTLGEGTCFTITLPFGTAHLPQQQIQTTRTLVSTALGAAPYLAETERWLPEVESGDAWIRDRTAGPSSPHRVLLVDDNADMRDYLTHILSKHVQVTAVADGAAALAAMQTHLPDLILSDVMMPGLDGFQLLQTLRADPRTREVPILLLSARAGQEAIVEGLQAGADDYLIKPFSAQELISRVNAHLHMAQLRGEMLQQERLLSKRKDELLSTVSHELNTPLVSILGWTRLLRTHPPSPSTLAKALDTIERNATLQAKLVQDLLDISRITTGKLQLYPQPLDLRTVIEAAIATVAHLAAAKGIELVFGGSSDQAQQRDGVVVNGDSDRLQQVVCNLLTNAIKFTPESGRVRIELSVIQVRDGGQIADTAYAQICVTDTGIGIAAHFLPHIFDRCTQADETHASKGLGLGLTIARHLVELHHGTIQAQSGGTGQGSRFMVRLPLAPGNPERYEKRSTGGLNSGDCDR</sequence>
<organism evidence="14">
    <name type="scientific">Cyanothece sp. (strain PCC 7425 / ATCC 29141)</name>
    <dbReference type="NCBI Taxonomy" id="395961"/>
    <lineage>
        <taxon>Bacteria</taxon>
        <taxon>Bacillati</taxon>
        <taxon>Cyanobacteriota</taxon>
        <taxon>Cyanophyceae</taxon>
        <taxon>Gomontiellales</taxon>
        <taxon>Cyanothecaceae</taxon>
        <taxon>Cyanothece</taxon>
    </lineage>
</organism>
<dbReference type="HOGENOM" id="CLU_242660_0_0_3"/>
<dbReference type="CDD" id="cd16922">
    <property type="entry name" value="HATPase_EvgS-ArcB-TorS-like"/>
    <property type="match status" value="1"/>
</dbReference>
<dbReference type="PROSITE" id="PS50112">
    <property type="entry name" value="PAS"/>
    <property type="match status" value="1"/>
</dbReference>
<dbReference type="PROSITE" id="PS50113">
    <property type="entry name" value="PAC"/>
    <property type="match status" value="1"/>
</dbReference>
<dbReference type="InterPro" id="IPR003018">
    <property type="entry name" value="GAF"/>
</dbReference>
<evidence type="ECO:0000256" key="5">
    <source>
        <dbReference type="ARBA" id="ARBA00022777"/>
    </source>
</evidence>
<dbReference type="Pfam" id="PF13426">
    <property type="entry name" value="PAS_9"/>
    <property type="match status" value="1"/>
</dbReference>
<dbReference type="Gene3D" id="3.30.450.20">
    <property type="entry name" value="PAS domain"/>
    <property type="match status" value="3"/>
</dbReference>
<evidence type="ECO:0000256" key="3">
    <source>
        <dbReference type="ARBA" id="ARBA00022553"/>
    </source>
</evidence>